<organism evidence="2">
    <name type="scientific">Tanacetum cinerariifolium</name>
    <name type="common">Dalmatian daisy</name>
    <name type="synonym">Chrysanthemum cinerariifolium</name>
    <dbReference type="NCBI Taxonomy" id="118510"/>
    <lineage>
        <taxon>Eukaryota</taxon>
        <taxon>Viridiplantae</taxon>
        <taxon>Streptophyta</taxon>
        <taxon>Embryophyta</taxon>
        <taxon>Tracheophyta</taxon>
        <taxon>Spermatophyta</taxon>
        <taxon>Magnoliopsida</taxon>
        <taxon>eudicotyledons</taxon>
        <taxon>Gunneridae</taxon>
        <taxon>Pentapetalae</taxon>
        <taxon>asterids</taxon>
        <taxon>campanulids</taxon>
        <taxon>Asterales</taxon>
        <taxon>Asteraceae</taxon>
        <taxon>Asteroideae</taxon>
        <taxon>Anthemideae</taxon>
        <taxon>Anthemidinae</taxon>
        <taxon>Tanacetum</taxon>
    </lineage>
</organism>
<protein>
    <submittedName>
        <fullName evidence="2">Retrotransposon protein, putative, Ty1-copia subclass</fullName>
    </submittedName>
</protein>
<dbReference type="Pfam" id="PF07727">
    <property type="entry name" value="RVT_2"/>
    <property type="match status" value="1"/>
</dbReference>
<dbReference type="AlphaFoldDB" id="A0A699T127"/>
<evidence type="ECO:0000313" key="2">
    <source>
        <dbReference type="EMBL" id="GFD02606.1"/>
    </source>
</evidence>
<proteinExistence type="predicted"/>
<sequence length="170" mass="19671">MVWVLVDLPPGCKTIGGKGIFKKKTDMDGVVHTYKARLVAKGYTQLYEVDYEETFSPVTDIRAIRILISIAAYYDYEICQMDVKNAFLNGYLDEEIYMVQPEGFVDPNHPRKVCKLQRSIYSLKQASRSWNKRFDEEIKKFGFAQNLDEPCVYQKASGSILTKLLQHLKR</sequence>
<feature type="domain" description="Reverse transcriptase Ty1/copia-type" evidence="1">
    <location>
        <begin position="2"/>
        <end position="159"/>
    </location>
</feature>
<reference evidence="2" key="1">
    <citation type="journal article" date="2019" name="Sci. Rep.">
        <title>Draft genome of Tanacetum cinerariifolium, the natural source of mosquito coil.</title>
        <authorList>
            <person name="Yamashiro T."/>
            <person name="Shiraishi A."/>
            <person name="Satake H."/>
            <person name="Nakayama K."/>
        </authorList>
    </citation>
    <scope>NUCLEOTIDE SEQUENCE</scope>
</reference>
<accession>A0A699T127</accession>
<dbReference type="InterPro" id="IPR013103">
    <property type="entry name" value="RVT_2"/>
</dbReference>
<dbReference type="InterPro" id="IPR043502">
    <property type="entry name" value="DNA/RNA_pol_sf"/>
</dbReference>
<evidence type="ECO:0000259" key="1">
    <source>
        <dbReference type="Pfam" id="PF07727"/>
    </source>
</evidence>
<dbReference type="PANTHER" id="PTHR43383:SF2">
    <property type="entry name" value="AMIDOHYDROLASE 2 FAMILY PROTEIN"/>
    <property type="match status" value="1"/>
</dbReference>
<comment type="caution">
    <text evidence="2">The sequence shown here is derived from an EMBL/GenBank/DDBJ whole genome shotgun (WGS) entry which is preliminary data.</text>
</comment>
<dbReference type="SUPFAM" id="SSF56672">
    <property type="entry name" value="DNA/RNA polymerases"/>
    <property type="match status" value="1"/>
</dbReference>
<name>A0A699T127_TANCI</name>
<dbReference type="PANTHER" id="PTHR43383">
    <property type="entry name" value="NODULIN 6"/>
    <property type="match status" value="1"/>
</dbReference>
<gene>
    <name evidence="2" type="ORF">Tci_874575</name>
</gene>
<dbReference type="EMBL" id="BKCJ011199169">
    <property type="protein sequence ID" value="GFD02606.1"/>
    <property type="molecule type" value="Genomic_DNA"/>
</dbReference>